<protein>
    <recommendedName>
        <fullName evidence="2">non-specific serine/threonine protein kinase</fullName>
        <ecNumber evidence="2">2.7.11.1</ecNumber>
    </recommendedName>
</protein>
<dbReference type="InterPro" id="IPR051564">
    <property type="entry name" value="LRR_receptor-like_kinase"/>
</dbReference>
<gene>
    <name evidence="21" type="ORF">PVAP13_8KG064900</name>
</gene>
<dbReference type="GO" id="GO:0004674">
    <property type="term" value="F:protein serine/threonine kinase activity"/>
    <property type="evidence" value="ECO:0007669"/>
    <property type="project" value="UniProtKB-KW"/>
</dbReference>
<keyword evidence="5" id="KW-0597">Phosphoprotein</keyword>
<dbReference type="SMART" id="SM00220">
    <property type="entry name" value="S_TKc"/>
    <property type="match status" value="1"/>
</dbReference>
<comment type="caution">
    <text evidence="21">The sequence shown here is derived from an EMBL/GenBank/DDBJ whole genome shotgun (WGS) entry which is preliminary data.</text>
</comment>
<dbReference type="Gene3D" id="1.10.510.10">
    <property type="entry name" value="Transferase(Phosphotransferase) domain 1"/>
    <property type="match status" value="1"/>
</dbReference>
<keyword evidence="8" id="KW-0812">Transmembrane</keyword>
<keyword evidence="11" id="KW-0547">Nucleotide-binding</keyword>
<keyword evidence="6" id="KW-0433">Leucine-rich repeat</keyword>
<name>A0A8T0PE16_PANVG</name>
<evidence type="ECO:0000256" key="2">
    <source>
        <dbReference type="ARBA" id="ARBA00012513"/>
    </source>
</evidence>
<dbReference type="InterPro" id="IPR008271">
    <property type="entry name" value="Ser/Thr_kinase_AS"/>
</dbReference>
<dbReference type="GO" id="GO:0005886">
    <property type="term" value="C:plasma membrane"/>
    <property type="evidence" value="ECO:0007669"/>
    <property type="project" value="UniProtKB-SubCell"/>
</dbReference>
<evidence type="ECO:0000256" key="9">
    <source>
        <dbReference type="ARBA" id="ARBA00022729"/>
    </source>
</evidence>
<comment type="catalytic activity">
    <reaction evidence="19">
        <text>L-seryl-[protein] + ATP = O-phospho-L-seryl-[protein] + ADP + H(+)</text>
        <dbReference type="Rhea" id="RHEA:17989"/>
        <dbReference type="Rhea" id="RHEA-COMP:9863"/>
        <dbReference type="Rhea" id="RHEA-COMP:11604"/>
        <dbReference type="ChEBI" id="CHEBI:15378"/>
        <dbReference type="ChEBI" id="CHEBI:29999"/>
        <dbReference type="ChEBI" id="CHEBI:30616"/>
        <dbReference type="ChEBI" id="CHEBI:83421"/>
        <dbReference type="ChEBI" id="CHEBI:456216"/>
        <dbReference type="EC" id="2.7.11.1"/>
    </reaction>
</comment>
<keyword evidence="15" id="KW-0472">Membrane</keyword>
<accession>A0A8T0PE16</accession>
<dbReference type="FunFam" id="1.10.510.10:FF:000358">
    <property type="entry name" value="Putative leucine-rich repeat receptor-like serine/threonine-protein kinase"/>
    <property type="match status" value="1"/>
</dbReference>
<dbReference type="EMBL" id="CM029051">
    <property type="protein sequence ID" value="KAG2560517.1"/>
    <property type="molecule type" value="Genomic_DNA"/>
</dbReference>
<organism evidence="21 22">
    <name type="scientific">Panicum virgatum</name>
    <name type="common">Blackwell switchgrass</name>
    <dbReference type="NCBI Taxonomy" id="38727"/>
    <lineage>
        <taxon>Eukaryota</taxon>
        <taxon>Viridiplantae</taxon>
        <taxon>Streptophyta</taxon>
        <taxon>Embryophyta</taxon>
        <taxon>Tracheophyta</taxon>
        <taxon>Spermatophyta</taxon>
        <taxon>Magnoliopsida</taxon>
        <taxon>Liliopsida</taxon>
        <taxon>Poales</taxon>
        <taxon>Poaceae</taxon>
        <taxon>PACMAD clade</taxon>
        <taxon>Panicoideae</taxon>
        <taxon>Panicodae</taxon>
        <taxon>Paniceae</taxon>
        <taxon>Panicinae</taxon>
        <taxon>Panicum</taxon>
        <taxon>Panicum sect. Hiantes</taxon>
    </lineage>
</organism>
<dbReference type="Proteomes" id="UP000823388">
    <property type="component" value="Chromosome 8K"/>
</dbReference>
<keyword evidence="7" id="KW-0808">Transferase</keyword>
<evidence type="ECO:0000256" key="17">
    <source>
        <dbReference type="ARBA" id="ARBA00023180"/>
    </source>
</evidence>
<keyword evidence="14" id="KW-1133">Transmembrane helix</keyword>
<keyword evidence="4" id="KW-0723">Serine/threonine-protein kinase</keyword>
<dbReference type="SUPFAM" id="SSF56112">
    <property type="entry name" value="Protein kinase-like (PK-like)"/>
    <property type="match status" value="1"/>
</dbReference>
<dbReference type="PANTHER" id="PTHR48055:SF50">
    <property type="entry name" value="PROTEIN KINASE DOMAIN-CONTAINING PROTEIN"/>
    <property type="match status" value="1"/>
</dbReference>
<sequence>MPRGDLHNLLYSTPDSEGSSYFIPLVQRLSIMVDVSEALAYLHHHHQGTIIHCDLKPSNILLDDDMVAHVGDFGLARFKFDTTSPSLVDSTSTSSLAIKGTIGYIAPEYAAGGQVSTVADVYSFGVVLLEIFIRRSPTDDMFKDGMTIAKLTKINFPDNVFHIVDPQLLQELEQREDITMTIRDSRAQTLQSVLSIGLSCTKTSPNERMNMQEVAAKLQGIRDAYLRGNLRTSS</sequence>
<keyword evidence="9" id="KW-0732">Signal</keyword>
<evidence type="ECO:0000256" key="7">
    <source>
        <dbReference type="ARBA" id="ARBA00022679"/>
    </source>
</evidence>
<evidence type="ECO:0000256" key="12">
    <source>
        <dbReference type="ARBA" id="ARBA00022777"/>
    </source>
</evidence>
<dbReference type="GO" id="GO:0005524">
    <property type="term" value="F:ATP binding"/>
    <property type="evidence" value="ECO:0007669"/>
    <property type="project" value="UniProtKB-KW"/>
</dbReference>
<dbReference type="EC" id="2.7.11.1" evidence="2"/>
<evidence type="ECO:0000256" key="6">
    <source>
        <dbReference type="ARBA" id="ARBA00022614"/>
    </source>
</evidence>
<keyword evidence="22" id="KW-1185">Reference proteome</keyword>
<keyword evidence="10" id="KW-0677">Repeat</keyword>
<evidence type="ECO:0000256" key="11">
    <source>
        <dbReference type="ARBA" id="ARBA00022741"/>
    </source>
</evidence>
<evidence type="ECO:0000256" key="14">
    <source>
        <dbReference type="ARBA" id="ARBA00022989"/>
    </source>
</evidence>
<keyword evidence="17" id="KW-0325">Glycoprotein</keyword>
<dbReference type="PANTHER" id="PTHR48055">
    <property type="entry name" value="LEUCINE-RICH REPEAT RECEPTOR PROTEIN KINASE EMS1"/>
    <property type="match status" value="1"/>
</dbReference>
<evidence type="ECO:0000256" key="4">
    <source>
        <dbReference type="ARBA" id="ARBA00022527"/>
    </source>
</evidence>
<evidence type="ECO:0000256" key="16">
    <source>
        <dbReference type="ARBA" id="ARBA00023170"/>
    </source>
</evidence>
<evidence type="ECO:0000256" key="13">
    <source>
        <dbReference type="ARBA" id="ARBA00022840"/>
    </source>
</evidence>
<evidence type="ECO:0000256" key="19">
    <source>
        <dbReference type="ARBA" id="ARBA00048679"/>
    </source>
</evidence>
<evidence type="ECO:0000256" key="5">
    <source>
        <dbReference type="ARBA" id="ARBA00022553"/>
    </source>
</evidence>
<keyword evidence="16" id="KW-0675">Receptor</keyword>
<keyword evidence="3" id="KW-1003">Cell membrane</keyword>
<evidence type="ECO:0000256" key="15">
    <source>
        <dbReference type="ARBA" id="ARBA00023136"/>
    </source>
</evidence>
<evidence type="ECO:0000259" key="20">
    <source>
        <dbReference type="PROSITE" id="PS50011"/>
    </source>
</evidence>
<dbReference type="PROSITE" id="PS00108">
    <property type="entry name" value="PROTEIN_KINASE_ST"/>
    <property type="match status" value="1"/>
</dbReference>
<feature type="domain" description="Protein kinase" evidence="20">
    <location>
        <begin position="1"/>
        <end position="226"/>
    </location>
</feature>
<dbReference type="InterPro" id="IPR000719">
    <property type="entry name" value="Prot_kinase_dom"/>
</dbReference>
<evidence type="ECO:0000313" key="21">
    <source>
        <dbReference type="EMBL" id="KAG2560517.1"/>
    </source>
</evidence>
<keyword evidence="13" id="KW-0067">ATP-binding</keyword>
<dbReference type="AlphaFoldDB" id="A0A8T0PE16"/>
<evidence type="ECO:0000256" key="10">
    <source>
        <dbReference type="ARBA" id="ARBA00022737"/>
    </source>
</evidence>
<evidence type="ECO:0000256" key="1">
    <source>
        <dbReference type="ARBA" id="ARBA00004162"/>
    </source>
</evidence>
<proteinExistence type="predicted"/>
<keyword evidence="12" id="KW-0418">Kinase</keyword>
<evidence type="ECO:0000256" key="8">
    <source>
        <dbReference type="ARBA" id="ARBA00022692"/>
    </source>
</evidence>
<comment type="subcellular location">
    <subcellularLocation>
        <location evidence="1">Cell membrane</location>
        <topology evidence="1">Single-pass membrane protein</topology>
    </subcellularLocation>
</comment>
<evidence type="ECO:0000256" key="3">
    <source>
        <dbReference type="ARBA" id="ARBA00022475"/>
    </source>
</evidence>
<evidence type="ECO:0000313" key="22">
    <source>
        <dbReference type="Proteomes" id="UP000823388"/>
    </source>
</evidence>
<reference evidence="21" key="1">
    <citation type="submission" date="2020-05" db="EMBL/GenBank/DDBJ databases">
        <title>WGS assembly of Panicum virgatum.</title>
        <authorList>
            <person name="Lovell J.T."/>
            <person name="Jenkins J."/>
            <person name="Shu S."/>
            <person name="Juenger T.E."/>
            <person name="Schmutz J."/>
        </authorList>
    </citation>
    <scope>NUCLEOTIDE SEQUENCE</scope>
    <source>
        <strain evidence="21">AP13</strain>
    </source>
</reference>
<dbReference type="InterPro" id="IPR011009">
    <property type="entry name" value="Kinase-like_dom_sf"/>
</dbReference>
<dbReference type="PROSITE" id="PS50011">
    <property type="entry name" value="PROTEIN_KINASE_DOM"/>
    <property type="match status" value="1"/>
</dbReference>
<evidence type="ECO:0000256" key="18">
    <source>
        <dbReference type="ARBA" id="ARBA00047899"/>
    </source>
</evidence>
<dbReference type="Pfam" id="PF00069">
    <property type="entry name" value="Pkinase"/>
    <property type="match status" value="1"/>
</dbReference>
<comment type="catalytic activity">
    <reaction evidence="18">
        <text>L-threonyl-[protein] + ATP = O-phospho-L-threonyl-[protein] + ADP + H(+)</text>
        <dbReference type="Rhea" id="RHEA:46608"/>
        <dbReference type="Rhea" id="RHEA-COMP:11060"/>
        <dbReference type="Rhea" id="RHEA-COMP:11605"/>
        <dbReference type="ChEBI" id="CHEBI:15378"/>
        <dbReference type="ChEBI" id="CHEBI:30013"/>
        <dbReference type="ChEBI" id="CHEBI:30616"/>
        <dbReference type="ChEBI" id="CHEBI:61977"/>
        <dbReference type="ChEBI" id="CHEBI:456216"/>
        <dbReference type="EC" id="2.7.11.1"/>
    </reaction>
</comment>